<dbReference type="PANTHER" id="PTHR35093:SF8">
    <property type="entry name" value="OUTER MEMBRANE PROTEIN NMB0088-RELATED"/>
    <property type="match status" value="1"/>
</dbReference>
<comment type="subcellular location">
    <subcellularLocation>
        <location evidence="1">Cell outer membrane</location>
        <topology evidence="1">Multi-pass membrane protein</topology>
    </subcellularLocation>
</comment>
<evidence type="ECO:0000256" key="8">
    <source>
        <dbReference type="SAM" id="SignalP"/>
    </source>
</evidence>
<gene>
    <name evidence="9" type="ORF">VCHENC02_0986</name>
</gene>
<dbReference type="Proteomes" id="UP000008367">
    <property type="component" value="Unassembled WGS sequence"/>
</dbReference>
<accession>A0A454D4H4</accession>
<keyword evidence="5 8" id="KW-0732">Signal</keyword>
<dbReference type="GO" id="GO:0015483">
    <property type="term" value="F:long-chain fatty acid transporting porin activity"/>
    <property type="evidence" value="ECO:0007669"/>
    <property type="project" value="TreeGrafter"/>
</dbReference>
<evidence type="ECO:0000256" key="7">
    <source>
        <dbReference type="ARBA" id="ARBA00023237"/>
    </source>
</evidence>
<comment type="similarity">
    <text evidence="2">Belongs to the OmpP1/FadL family.</text>
</comment>
<protein>
    <submittedName>
        <fullName evidence="9">Outer membrane transport family protein</fullName>
    </submittedName>
</protein>
<dbReference type="Pfam" id="PF03349">
    <property type="entry name" value="Toluene_X"/>
    <property type="match status" value="1"/>
</dbReference>
<dbReference type="AlphaFoldDB" id="A0A454D4H4"/>
<evidence type="ECO:0000256" key="4">
    <source>
        <dbReference type="ARBA" id="ARBA00022692"/>
    </source>
</evidence>
<keyword evidence="4" id="KW-0812">Transmembrane</keyword>
<evidence type="ECO:0000313" key="9">
    <source>
        <dbReference type="EMBL" id="EKM33579.1"/>
    </source>
</evidence>
<dbReference type="SUPFAM" id="SSF56935">
    <property type="entry name" value="Porins"/>
    <property type="match status" value="1"/>
</dbReference>
<dbReference type="EMBL" id="AJSR01000210">
    <property type="protein sequence ID" value="EKM33579.1"/>
    <property type="molecule type" value="Genomic_DNA"/>
</dbReference>
<keyword evidence="7" id="KW-0998">Cell outer membrane</keyword>
<keyword evidence="6" id="KW-0472">Membrane</keyword>
<evidence type="ECO:0000256" key="3">
    <source>
        <dbReference type="ARBA" id="ARBA00022452"/>
    </source>
</evidence>
<sequence>MEFQSDMKTRNAKLALAIGIALSSPKLYAAGFQLSEHSAAGLGRANAGEAAIADGASVVAHNPAAITMFDSYQLSVGAAYIMPEVRVTGNGPSESFNNQLTNNDVVDNVVVPSFYIAVPINDSWSWGLGIFTDFGLATEYPDDYLAGPIGGETSLETINFNPTIAYRINDEFSVGVGASIVYGKAKLTRTLGILADAINADTGANFARTDIAKSLDGDGWGYGFNLGALWEINGKHRFGLSYRSKVDVDFEGDYYSDIPSAISMPGETVTGDLTLNLPSITEFSGFHQITDPLAIHYSVMMTGWDVFEEIRATVDGQEVLQKDENFENAFKYAFGATYQLNPSFTLRAGIAYDETPNVNDKSISLPDSDRINYSFGATYAFNQNSRIDFGFTFIDAEEVTFTEPLEPHALPGVDIAYRSEGDAYIYGIQYNHSF</sequence>
<evidence type="ECO:0000313" key="10">
    <source>
        <dbReference type="Proteomes" id="UP000008367"/>
    </source>
</evidence>
<evidence type="ECO:0000256" key="2">
    <source>
        <dbReference type="ARBA" id="ARBA00008163"/>
    </source>
</evidence>
<comment type="caution">
    <text evidence="9">The sequence shown here is derived from an EMBL/GenBank/DDBJ whole genome shotgun (WGS) entry which is preliminary data.</text>
</comment>
<keyword evidence="3" id="KW-1134">Transmembrane beta strand</keyword>
<proteinExistence type="inferred from homology"/>
<feature type="signal peptide" evidence="8">
    <location>
        <begin position="1"/>
        <end position="29"/>
    </location>
</feature>
<dbReference type="InterPro" id="IPR005017">
    <property type="entry name" value="OMPP1/FadL/TodX"/>
</dbReference>
<evidence type="ECO:0000256" key="1">
    <source>
        <dbReference type="ARBA" id="ARBA00004571"/>
    </source>
</evidence>
<dbReference type="GO" id="GO:0009279">
    <property type="term" value="C:cell outer membrane"/>
    <property type="evidence" value="ECO:0007669"/>
    <property type="project" value="UniProtKB-SubCell"/>
</dbReference>
<evidence type="ECO:0000256" key="5">
    <source>
        <dbReference type="ARBA" id="ARBA00022729"/>
    </source>
</evidence>
<name>A0A454D4H4_VIBHA</name>
<reference evidence="9 10" key="1">
    <citation type="submission" date="2012-10" db="EMBL/GenBank/DDBJ databases">
        <title>Genome sequence of Vibrio Cholerae HENC-02.</title>
        <authorList>
            <person name="Eppinger M."/>
            <person name="Hasan N.A."/>
            <person name="Sengamalay N."/>
            <person name="Hine E."/>
            <person name="Su Q."/>
            <person name="Daugherty S.C."/>
            <person name="Young S."/>
            <person name="Sadzewicz L."/>
            <person name="Tallon L."/>
            <person name="Cebula T.A."/>
            <person name="Ravel J."/>
            <person name="Colwell R.R."/>
        </authorList>
    </citation>
    <scope>NUCLEOTIDE SEQUENCE [LARGE SCALE GENOMIC DNA]</scope>
    <source>
        <strain evidence="9 10">HENC-02</strain>
    </source>
</reference>
<organism evidence="9 10">
    <name type="scientific">Vibrio harveyi</name>
    <name type="common">Beneckea harveyi</name>
    <dbReference type="NCBI Taxonomy" id="669"/>
    <lineage>
        <taxon>Bacteria</taxon>
        <taxon>Pseudomonadati</taxon>
        <taxon>Pseudomonadota</taxon>
        <taxon>Gammaproteobacteria</taxon>
        <taxon>Vibrionales</taxon>
        <taxon>Vibrionaceae</taxon>
        <taxon>Vibrio</taxon>
    </lineage>
</organism>
<dbReference type="Gene3D" id="2.40.160.60">
    <property type="entry name" value="Outer membrane protein transport protein (OMPP1/FadL/TodX)"/>
    <property type="match status" value="1"/>
</dbReference>
<feature type="chain" id="PRO_5019040972" evidence="8">
    <location>
        <begin position="30"/>
        <end position="434"/>
    </location>
</feature>
<evidence type="ECO:0000256" key="6">
    <source>
        <dbReference type="ARBA" id="ARBA00023136"/>
    </source>
</evidence>
<dbReference type="PANTHER" id="PTHR35093">
    <property type="entry name" value="OUTER MEMBRANE PROTEIN NMB0088-RELATED"/>
    <property type="match status" value="1"/>
</dbReference>
<dbReference type="STRING" id="669.AL538_25015"/>